<accession>A0A2I0R0S4</accession>
<dbReference type="InterPro" id="IPR005240">
    <property type="entry name" value="DUF389"/>
</dbReference>
<dbReference type="Proteomes" id="UP000236654">
    <property type="component" value="Unassembled WGS sequence"/>
</dbReference>
<evidence type="ECO:0000313" key="2">
    <source>
        <dbReference type="EMBL" id="PKR80186.1"/>
    </source>
</evidence>
<feature type="transmembrane region" description="Helical" evidence="1">
    <location>
        <begin position="474"/>
        <end position="497"/>
    </location>
</feature>
<gene>
    <name evidence="2" type="ORF">CW751_11020</name>
</gene>
<keyword evidence="3" id="KW-1185">Reference proteome</keyword>
<dbReference type="PANTHER" id="PTHR20992:SF9">
    <property type="entry name" value="AT15442P-RELATED"/>
    <property type="match status" value="1"/>
</dbReference>
<name>A0A2I0R0S4_9FLAO</name>
<evidence type="ECO:0000256" key="1">
    <source>
        <dbReference type="SAM" id="Phobius"/>
    </source>
</evidence>
<dbReference type="OrthoDB" id="9790659at2"/>
<protein>
    <submittedName>
        <fullName evidence="2">TIGR00341 family protein</fullName>
    </submittedName>
</protein>
<comment type="caution">
    <text evidence="2">The sequence shown here is derived from an EMBL/GenBank/DDBJ whole genome shotgun (WGS) entry which is preliminary data.</text>
</comment>
<keyword evidence="1" id="KW-1133">Transmembrane helix</keyword>
<reference evidence="2 3" key="1">
    <citation type="submission" date="2017-12" db="EMBL/GenBank/DDBJ databases">
        <title>The draft genome sequence of Brumimicrobium saltpan LHR20.</title>
        <authorList>
            <person name="Do Z.-J."/>
            <person name="Luo H.-R."/>
        </authorList>
    </citation>
    <scope>NUCLEOTIDE SEQUENCE [LARGE SCALE GENOMIC DNA]</scope>
    <source>
        <strain evidence="2 3">LHR20</strain>
    </source>
</reference>
<dbReference type="EMBL" id="PJNI01000012">
    <property type="protein sequence ID" value="PKR80186.1"/>
    <property type="molecule type" value="Genomic_DNA"/>
</dbReference>
<dbReference type="InterPro" id="IPR016064">
    <property type="entry name" value="NAD/diacylglycerol_kinase_sf"/>
</dbReference>
<sequence>MKNSILEEIPKTILLADVGVLDQESEKTKVFIKEQVDLVLDYTDAALAEIEDKTRVFLYLKDQQVKQVLPLLSEKECAVGFLPHPDAAETRSGYQVPKDTQTALEDLLNSKRRVDTGLLACNDEIVLNHVVIGEIVTFLTKKSNKKNFFHKLYRFFRYLKRLVNIKAFPLTIKAEDKNAIDTAATDVLIVQYAHNSVVSRVFTSTKLSSERLFHTFIFAPRSVLQLIRAYLVKLLLGSGQTNKKFDFLSHLKTENVSITSTQSFKCDIDGRWVETKELNFKFVGNLKQIPSESITYEAESKDASSSKAFHTKNLPRGESRKEMVRKNLPFITHASSDEYKGLFKQLRENARPSQNYVVLMMLSVILATLGVFANSSPVIIGAMILAPLMSPIISLSMGVLRQDQRLIKNSFITILVGVGVGYLFAIIFTIITPITQINPEITSRIKPNIIDLGIAVVSGAAGAYAFSKEEIAKTLAGVAIAVALVPPLAVSGIGLAWLNFEVFFGAFLLLITNLTGMILAASFTFLMTGYSPFRLAKKGLLISLIVVFSISIPLGYGFFKVVQENNIIRSLNTTEINNMKLENVVLEETKPMVISLDVLVDNEIENTDIDLVKDKIEEIVGQEVIIKAAVRIKR</sequence>
<feature type="transmembrane region" description="Helical" evidence="1">
    <location>
        <begin position="539"/>
        <end position="559"/>
    </location>
</feature>
<dbReference type="Pfam" id="PF04087">
    <property type="entry name" value="DUF389"/>
    <property type="match status" value="1"/>
</dbReference>
<feature type="transmembrane region" description="Helical" evidence="1">
    <location>
        <begin position="503"/>
        <end position="527"/>
    </location>
</feature>
<organism evidence="2 3">
    <name type="scientific">Brumimicrobium salinarum</name>
    <dbReference type="NCBI Taxonomy" id="2058658"/>
    <lineage>
        <taxon>Bacteria</taxon>
        <taxon>Pseudomonadati</taxon>
        <taxon>Bacteroidota</taxon>
        <taxon>Flavobacteriia</taxon>
        <taxon>Flavobacteriales</taxon>
        <taxon>Crocinitomicaceae</taxon>
        <taxon>Brumimicrobium</taxon>
    </lineage>
</organism>
<dbReference type="SUPFAM" id="SSF111331">
    <property type="entry name" value="NAD kinase/diacylglycerol kinase-like"/>
    <property type="match status" value="1"/>
</dbReference>
<dbReference type="Gene3D" id="2.60.200.40">
    <property type="match status" value="1"/>
</dbReference>
<dbReference type="NCBIfam" id="TIGR00341">
    <property type="entry name" value="TIGR00341 family protein"/>
    <property type="match status" value="1"/>
</dbReference>
<feature type="transmembrane region" description="Helical" evidence="1">
    <location>
        <begin position="412"/>
        <end position="437"/>
    </location>
</feature>
<keyword evidence="1" id="KW-0472">Membrane</keyword>
<evidence type="ECO:0000313" key="3">
    <source>
        <dbReference type="Proteomes" id="UP000236654"/>
    </source>
</evidence>
<dbReference type="AlphaFoldDB" id="A0A2I0R0S4"/>
<feature type="transmembrane region" description="Helical" evidence="1">
    <location>
        <begin position="379"/>
        <end position="400"/>
    </location>
</feature>
<dbReference type="PANTHER" id="PTHR20992">
    <property type="entry name" value="AT15442P-RELATED"/>
    <property type="match status" value="1"/>
</dbReference>
<feature type="transmembrane region" description="Helical" evidence="1">
    <location>
        <begin position="356"/>
        <end position="373"/>
    </location>
</feature>
<keyword evidence="1" id="KW-0812">Transmembrane</keyword>
<proteinExistence type="predicted"/>
<dbReference type="RefSeq" id="WP_101335088.1">
    <property type="nucleotide sequence ID" value="NZ_PJNI01000012.1"/>
</dbReference>